<dbReference type="PANTHER" id="PTHR44758:SF1">
    <property type="entry name" value="NAD(P) TRANSHYDROGENASE SUBUNIT BETA"/>
    <property type="match status" value="1"/>
</dbReference>
<evidence type="ECO:0000259" key="11">
    <source>
        <dbReference type="Pfam" id="PF02233"/>
    </source>
</evidence>
<keyword evidence="6" id="KW-1133">Transmembrane helix</keyword>
<dbReference type="Gene3D" id="3.40.50.1220">
    <property type="entry name" value="TPP-binding domain"/>
    <property type="match status" value="1"/>
</dbReference>
<feature type="non-terminal residue" evidence="12">
    <location>
        <position position="1"/>
    </location>
</feature>
<sequence length="99" mass="10112">MMSNSMLVMTGALVTSSGALLSDMMCRGINRSLISVLQGGFGVEDGSLVAPSGGGVAGEVHTIDSAELVRKLADAKKVLIVPGYGMAVARCQQQVSEIA</sequence>
<dbReference type="InterPro" id="IPR029035">
    <property type="entry name" value="DHS-like_NAD/FAD-binding_dom"/>
</dbReference>
<organism evidence="12 13">
    <name type="scientific">Perkinsus olseni</name>
    <name type="common">Perkinsus atlanticus</name>
    <dbReference type="NCBI Taxonomy" id="32597"/>
    <lineage>
        <taxon>Eukaryota</taxon>
        <taxon>Sar</taxon>
        <taxon>Alveolata</taxon>
        <taxon>Perkinsozoa</taxon>
        <taxon>Perkinsea</taxon>
        <taxon>Perkinsida</taxon>
        <taxon>Perkinsidae</taxon>
        <taxon>Perkinsus</taxon>
    </lineage>
</organism>
<protein>
    <recommendedName>
        <fullName evidence="2">proton-translocating NAD(P)(+) transhydrogenase</fullName>
        <ecNumber evidence="2">7.1.1.1</ecNumber>
    </recommendedName>
</protein>
<proteinExistence type="predicted"/>
<dbReference type="GO" id="GO:0008750">
    <property type="term" value="F:proton-translocating NAD(P)+ transhydrogenase activity"/>
    <property type="evidence" value="ECO:0007669"/>
    <property type="project" value="UniProtKB-EC"/>
</dbReference>
<feature type="chain" id="PRO_5029815424" description="proton-translocating NAD(P)(+) transhydrogenase" evidence="10">
    <location>
        <begin position="20"/>
        <end position="99"/>
    </location>
</feature>
<dbReference type="EC" id="7.1.1.1" evidence="2"/>
<comment type="caution">
    <text evidence="12">The sequence shown here is derived from an EMBL/GenBank/DDBJ whole genome shotgun (WGS) entry which is preliminary data.</text>
</comment>
<evidence type="ECO:0000256" key="4">
    <source>
        <dbReference type="ARBA" id="ARBA00022857"/>
    </source>
</evidence>
<dbReference type="AlphaFoldDB" id="A0A7J6QR37"/>
<evidence type="ECO:0000256" key="9">
    <source>
        <dbReference type="ARBA" id="ARBA00048202"/>
    </source>
</evidence>
<evidence type="ECO:0000256" key="5">
    <source>
        <dbReference type="ARBA" id="ARBA00022967"/>
    </source>
</evidence>
<keyword evidence="13" id="KW-1185">Reference proteome</keyword>
<dbReference type="PANTHER" id="PTHR44758">
    <property type="entry name" value="NAD(P) TRANSHYDROGENASE SUBUNIT BETA"/>
    <property type="match status" value="1"/>
</dbReference>
<dbReference type="InterPro" id="IPR034300">
    <property type="entry name" value="PNTB-like"/>
</dbReference>
<accession>A0A7J6QR37</accession>
<dbReference type="Pfam" id="PF02233">
    <property type="entry name" value="PNTB"/>
    <property type="match status" value="1"/>
</dbReference>
<evidence type="ECO:0000313" key="12">
    <source>
        <dbReference type="EMBL" id="KAF4710747.1"/>
    </source>
</evidence>
<comment type="subcellular location">
    <subcellularLocation>
        <location evidence="1">Membrane</location>
        <topology evidence="1">Multi-pass membrane protein</topology>
    </subcellularLocation>
</comment>
<evidence type="ECO:0000256" key="6">
    <source>
        <dbReference type="ARBA" id="ARBA00022989"/>
    </source>
</evidence>
<evidence type="ECO:0000256" key="7">
    <source>
        <dbReference type="ARBA" id="ARBA00023027"/>
    </source>
</evidence>
<keyword evidence="3" id="KW-0812">Transmembrane</keyword>
<keyword evidence="7" id="KW-0520">NAD</keyword>
<dbReference type="EMBL" id="JABANO010031132">
    <property type="protein sequence ID" value="KAF4710747.1"/>
    <property type="molecule type" value="Genomic_DNA"/>
</dbReference>
<feature type="domain" description="NADP transhydrogenase beta-like" evidence="11">
    <location>
        <begin position="1"/>
        <end position="99"/>
    </location>
</feature>
<gene>
    <name evidence="12" type="ORF">FOZ63_023082</name>
</gene>
<dbReference type="GO" id="GO:0016020">
    <property type="term" value="C:membrane"/>
    <property type="evidence" value="ECO:0007669"/>
    <property type="project" value="UniProtKB-SubCell"/>
</dbReference>
<keyword evidence="5" id="KW-1278">Translocase</keyword>
<dbReference type="Proteomes" id="UP000553632">
    <property type="component" value="Unassembled WGS sequence"/>
</dbReference>
<feature type="signal peptide" evidence="10">
    <location>
        <begin position="1"/>
        <end position="19"/>
    </location>
</feature>
<evidence type="ECO:0000256" key="3">
    <source>
        <dbReference type="ARBA" id="ARBA00022692"/>
    </source>
</evidence>
<keyword evidence="8" id="KW-0472">Membrane</keyword>
<keyword evidence="10" id="KW-0732">Signal</keyword>
<comment type="catalytic activity">
    <reaction evidence="9">
        <text>NAD(+) + NADPH + H(+)(in) = NADH + NADP(+) + H(+)(out)</text>
        <dbReference type="Rhea" id="RHEA:47992"/>
        <dbReference type="ChEBI" id="CHEBI:15378"/>
        <dbReference type="ChEBI" id="CHEBI:57540"/>
        <dbReference type="ChEBI" id="CHEBI:57783"/>
        <dbReference type="ChEBI" id="CHEBI:57945"/>
        <dbReference type="ChEBI" id="CHEBI:58349"/>
        <dbReference type="EC" id="7.1.1.1"/>
    </reaction>
</comment>
<dbReference type="SUPFAM" id="SSF52467">
    <property type="entry name" value="DHS-like NAD/FAD-binding domain"/>
    <property type="match status" value="1"/>
</dbReference>
<evidence type="ECO:0000313" key="13">
    <source>
        <dbReference type="Proteomes" id="UP000553632"/>
    </source>
</evidence>
<evidence type="ECO:0000256" key="1">
    <source>
        <dbReference type="ARBA" id="ARBA00004141"/>
    </source>
</evidence>
<evidence type="ECO:0000256" key="10">
    <source>
        <dbReference type="SAM" id="SignalP"/>
    </source>
</evidence>
<name>A0A7J6QR37_PEROL</name>
<evidence type="ECO:0000256" key="2">
    <source>
        <dbReference type="ARBA" id="ARBA00012943"/>
    </source>
</evidence>
<evidence type="ECO:0000256" key="8">
    <source>
        <dbReference type="ARBA" id="ARBA00023136"/>
    </source>
</evidence>
<reference evidence="12 13" key="1">
    <citation type="submission" date="2020-04" db="EMBL/GenBank/DDBJ databases">
        <title>Perkinsus olseni comparative genomics.</title>
        <authorList>
            <person name="Bogema D.R."/>
        </authorList>
    </citation>
    <scope>NUCLEOTIDE SEQUENCE [LARGE SCALE GENOMIC DNA]</scope>
    <source>
        <strain evidence="12 13">ATCC PRA-207</strain>
    </source>
</reference>
<keyword evidence="4" id="KW-0521">NADP</keyword>